<feature type="region of interest" description="Disordered" evidence="2">
    <location>
        <begin position="92"/>
        <end position="115"/>
    </location>
</feature>
<feature type="repeat" description="TPR" evidence="1">
    <location>
        <begin position="16"/>
        <end position="49"/>
    </location>
</feature>
<dbReference type="Proteomes" id="UP000324479">
    <property type="component" value="Unassembled WGS sequence"/>
</dbReference>
<proteinExistence type="predicted"/>
<dbReference type="RefSeq" id="WP_161604287.1">
    <property type="nucleotide sequence ID" value="NZ_VWOX01000002.1"/>
</dbReference>
<protein>
    <submittedName>
        <fullName evidence="3">Uncharacterized protein</fullName>
    </submittedName>
</protein>
<sequence length="161" mass="18340">MREYEDAIEAAERRAVVKLVAIGQKAISAGDIEKASNSFKEALYLEPTNDAATTFFKTIGREDVIKETRREGDDEVTRTEFRSDDGLVLRRLPGGEWSGNDSKHKNGVEEEKNSVATQLRFPREDIRLLIFDDRFFWNANGQKDHNDRLVWHPAGSGAWTK</sequence>
<evidence type="ECO:0000313" key="3">
    <source>
        <dbReference type="EMBL" id="KAA5546016.1"/>
    </source>
</evidence>
<reference evidence="3 4" key="1">
    <citation type="submission" date="2019-08" db="EMBL/GenBank/DDBJ databases">
        <authorList>
            <person name="Dhanesh K."/>
            <person name="Kumar G."/>
            <person name="Sasikala C."/>
            <person name="Venkata Ramana C."/>
        </authorList>
    </citation>
    <scope>NUCLEOTIDE SEQUENCE [LARGE SCALE GENOMIC DNA]</scope>
    <source>
        <strain evidence="3 4">JC645</strain>
    </source>
</reference>
<dbReference type="InterPro" id="IPR019734">
    <property type="entry name" value="TPR_rpt"/>
</dbReference>
<feature type="compositionally biased region" description="Basic and acidic residues" evidence="2">
    <location>
        <begin position="101"/>
        <end position="113"/>
    </location>
</feature>
<evidence type="ECO:0000256" key="1">
    <source>
        <dbReference type="PROSITE-ProRule" id="PRU00339"/>
    </source>
</evidence>
<keyword evidence="1" id="KW-0802">TPR repeat</keyword>
<accession>A0A5M6DI27</accession>
<dbReference type="AlphaFoldDB" id="A0A5M6DI27"/>
<dbReference type="PROSITE" id="PS50005">
    <property type="entry name" value="TPR"/>
    <property type="match status" value="1"/>
</dbReference>
<evidence type="ECO:0000256" key="2">
    <source>
        <dbReference type="SAM" id="MobiDB-lite"/>
    </source>
</evidence>
<keyword evidence="4" id="KW-1185">Reference proteome</keyword>
<name>A0A5M6DI27_9BACT</name>
<comment type="caution">
    <text evidence="3">The sequence shown here is derived from an EMBL/GenBank/DDBJ whole genome shotgun (WGS) entry which is preliminary data.</text>
</comment>
<organism evidence="3 4">
    <name type="scientific">Roseiconus nitratireducens</name>
    <dbReference type="NCBI Taxonomy" id="2605748"/>
    <lineage>
        <taxon>Bacteria</taxon>
        <taxon>Pseudomonadati</taxon>
        <taxon>Planctomycetota</taxon>
        <taxon>Planctomycetia</taxon>
        <taxon>Pirellulales</taxon>
        <taxon>Pirellulaceae</taxon>
        <taxon>Roseiconus</taxon>
    </lineage>
</organism>
<evidence type="ECO:0000313" key="4">
    <source>
        <dbReference type="Proteomes" id="UP000324479"/>
    </source>
</evidence>
<dbReference type="EMBL" id="VWOX01000002">
    <property type="protein sequence ID" value="KAA5546016.1"/>
    <property type="molecule type" value="Genomic_DNA"/>
</dbReference>
<gene>
    <name evidence="3" type="ORF">FYK55_03670</name>
</gene>